<protein>
    <submittedName>
        <fullName evidence="1">Uncharacterized protein</fullName>
    </submittedName>
</protein>
<dbReference type="EMBL" id="KU886225">
    <property type="protein sequence ID" value="ANH52102.1"/>
    <property type="molecule type" value="Genomic_DNA"/>
</dbReference>
<name>A0A173GEL3_9CAUD</name>
<accession>A0A173GEL3</accession>
<evidence type="ECO:0000313" key="1">
    <source>
        <dbReference type="EMBL" id="ANH52102.1"/>
    </source>
</evidence>
<proteinExistence type="predicted"/>
<keyword evidence="2" id="KW-1185">Reference proteome</keyword>
<dbReference type="Proteomes" id="UP000224360">
    <property type="component" value="Segment"/>
</dbReference>
<organism evidence="1 2">
    <name type="scientific">Erwinia phage vB_EamM_Deimos-Minion</name>
    <dbReference type="NCBI Taxonomy" id="1815986"/>
    <lineage>
        <taxon>Viruses</taxon>
        <taxon>Duplodnaviria</taxon>
        <taxon>Heunggongvirae</taxon>
        <taxon>Uroviricota</taxon>
        <taxon>Caudoviricetes</taxon>
        <taxon>Chimalliviridae</taxon>
        <taxon>Agricanvirus</taxon>
        <taxon>Agricanvirus deimos</taxon>
    </lineage>
</organism>
<evidence type="ECO:0000313" key="2">
    <source>
        <dbReference type="Proteomes" id="UP000224360"/>
    </source>
</evidence>
<sequence length="829" mass="92284">MSNMYPPQMMMAQGGLYPQQGMYPQQQQQMMQPPMMMQQQAPQIDKQALAQAFAKFIDQAATQNQNQLTAYIHMRYTQNQYQNQQFQTAVNTVLAMYMLALQTAPGMPPHQLQGQAVVDAYEIHAILELQQNPQMVQALAPNIIQALVQNIPRLQQQLNQSFPQLQLQVPQLNVPGYQLQNTMQPQQHMLPGYNAMMPPMQGYAPVPQQGMYQNSMMPGQPYNGYNAQTNDNLGMSDARAQLPAPPADGKYYGPASIGNNTDNKPANTVQPIAVAGFEVSEARVPMHAVGVLEEYSTPNLQQAMQQQQDMPMPSNIDFDSVMSLEEEEHEEPMFNIPMADEEQLVLNAGTDAGTDDEPYQSPFPSFSQIFGQPASGANISAAAEAAMTPPPAEALLSQPVANKPTVVVTKAAEVSPDGLPDGWMFTESLEAGEFLKLIRAAKRNRKNPLPIHYDRTFMTRLYRYNQDGAIEQRIVGETMDRLRHDLSSLDEVDNQGAREQAALFAPLTTATIDEVNKVVKEAEKDSGKVTEKLKEKDIVVLSKPVTVSCRQEAAILVAAKAGEIQKLNSNKHGYEYYYREAMVLQTTKNVAALLENPTVKALSQRSQVNNLVELAEAIRAARAEGALSPQALTKLTDHMMEVFNDMLTHDYGYAGELVLTGSDEDGNKTQLEDELMDFVVYMDSNEDHREVLDLIHKRWIPLRERLCIILTDGALTSAQRILAKRYGSDDDMDAMVDATSNMLIAMTSVSVTNLNKTSRELKLDDKDRIFAVNASDSPYLYSVLKGITERTKQHTSRYTKHRVVTADGRFLNFRLGGLGDGSVFIANFE</sequence>
<reference evidence="2" key="1">
    <citation type="submission" date="2016-03" db="EMBL/GenBank/DDBJ databases">
        <authorList>
            <person name="Sharma R."/>
            <person name="Jensen G.L."/>
            <person name="Kruger J.L."/>
            <person name="Esplin I.N.D."/>
            <person name="Jarvis T.M."/>
            <person name="Merrill B.D."/>
            <person name="Schoenhals J."/>
            <person name="Breakwell D.P."/>
            <person name="Hope S."/>
            <person name="Grose J.H."/>
        </authorList>
    </citation>
    <scope>NUCLEOTIDE SEQUENCE [LARGE SCALE GENOMIC DNA]</scope>
</reference>
<gene>
    <name evidence="1" type="ORF">DM_4</name>
</gene>